<evidence type="ECO:0000313" key="4">
    <source>
        <dbReference type="Proteomes" id="UP001204851"/>
    </source>
</evidence>
<sequence>MNDDDLWLDALLDDELDVSASLALQRRLAAEPALQQRLDARRALRDAVRQQATRHAAPDALRANLLVGLAPAGTANDLRGAGPVPAPTAPPRRRSSFGSPWVLGLGSAFGGMVLATLGTLAVVDPGALGWRGDSALAALQTAEASEAVSAHTRALLVDHPIEVASSDQHTVRPWLSARLNFVPPVTDFAPEGYALLGARRDVLSGETAAALVYRHGAHVVSVFVRPVDPTAPRAAEATRVVRGFNVIERTLGGLAYCFVSDANPQELRKLADLVVPLAGRPASLPSAGG</sequence>
<dbReference type="RefSeq" id="WP_252767733.1">
    <property type="nucleotide sequence ID" value="NZ_JAMXMC010000001.1"/>
</dbReference>
<reference evidence="3 4" key="1">
    <citation type="submission" date="2022-06" db="EMBL/GenBank/DDBJ databases">
        <title>Ideonella sp. NS12-5 Genome sequencing and assembly.</title>
        <authorList>
            <person name="Jung Y."/>
        </authorList>
    </citation>
    <scope>NUCLEOTIDE SEQUENCE [LARGE SCALE GENOMIC DNA]</scope>
    <source>
        <strain evidence="3 4">NS12-5</strain>
    </source>
</reference>
<comment type="caution">
    <text evidence="3">The sequence shown here is derived from an EMBL/GenBank/DDBJ whole genome shotgun (WGS) entry which is preliminary data.</text>
</comment>
<keyword evidence="2" id="KW-1133">Transmembrane helix</keyword>
<dbReference type="EMBL" id="JAMXMC010000001">
    <property type="protein sequence ID" value="MCO5975283.1"/>
    <property type="molecule type" value="Genomic_DNA"/>
</dbReference>
<evidence type="ECO:0000256" key="1">
    <source>
        <dbReference type="SAM" id="MobiDB-lite"/>
    </source>
</evidence>
<keyword evidence="2" id="KW-0472">Membrane</keyword>
<protein>
    <recommendedName>
        <fullName evidence="5">Anti-sigma factor</fullName>
    </recommendedName>
</protein>
<evidence type="ECO:0000256" key="2">
    <source>
        <dbReference type="SAM" id="Phobius"/>
    </source>
</evidence>
<keyword evidence="2" id="KW-0812">Transmembrane</keyword>
<name>A0ABT1BGS1_9BURK</name>
<evidence type="ECO:0008006" key="5">
    <source>
        <dbReference type="Google" id="ProtNLM"/>
    </source>
</evidence>
<dbReference type="Proteomes" id="UP001204851">
    <property type="component" value="Unassembled WGS sequence"/>
</dbReference>
<accession>A0ABT1BGS1</accession>
<proteinExistence type="predicted"/>
<keyword evidence="4" id="KW-1185">Reference proteome</keyword>
<gene>
    <name evidence="3" type="ORF">M0L44_00920</name>
</gene>
<feature type="transmembrane region" description="Helical" evidence="2">
    <location>
        <begin position="101"/>
        <end position="123"/>
    </location>
</feature>
<organism evidence="3 4">
    <name type="scientific">Ideonella oryzae</name>
    <dbReference type="NCBI Taxonomy" id="2937441"/>
    <lineage>
        <taxon>Bacteria</taxon>
        <taxon>Pseudomonadati</taxon>
        <taxon>Pseudomonadota</taxon>
        <taxon>Betaproteobacteria</taxon>
        <taxon>Burkholderiales</taxon>
        <taxon>Sphaerotilaceae</taxon>
        <taxon>Ideonella</taxon>
    </lineage>
</organism>
<feature type="region of interest" description="Disordered" evidence="1">
    <location>
        <begin position="76"/>
        <end position="95"/>
    </location>
</feature>
<evidence type="ECO:0000313" key="3">
    <source>
        <dbReference type="EMBL" id="MCO5975283.1"/>
    </source>
</evidence>